<gene>
    <name evidence="4" type="primary">fliW</name>
    <name evidence="5" type="ORF">BROSI_A3633</name>
</gene>
<name>A0ABQ0K1V9_9BACT</name>
<keyword evidence="3 4" id="KW-0810">Translation regulation</keyword>
<dbReference type="HAMAP" id="MF_01185">
    <property type="entry name" value="FliW"/>
    <property type="match status" value="1"/>
</dbReference>
<protein>
    <recommendedName>
        <fullName evidence="4">Flagellar assembly factor FliW</fullName>
    </recommendedName>
</protein>
<proteinExistence type="inferred from homology"/>
<accession>A0ABQ0K1V9</accession>
<comment type="similarity">
    <text evidence="4">Belongs to the FliW family.</text>
</comment>
<keyword evidence="4" id="KW-0143">Chaperone</keyword>
<comment type="caution">
    <text evidence="5">The sequence shown here is derived from an EMBL/GenBank/DDBJ whole genome shotgun (WGS) entry which is preliminary data.</text>
</comment>
<evidence type="ECO:0000256" key="2">
    <source>
        <dbReference type="ARBA" id="ARBA00022795"/>
    </source>
</evidence>
<comment type="subcellular location">
    <subcellularLocation>
        <location evidence="4">Cytoplasm</location>
    </subcellularLocation>
</comment>
<keyword evidence="1 4" id="KW-0963">Cytoplasm</keyword>
<dbReference type="Gene3D" id="2.30.290.10">
    <property type="entry name" value="BH3618-like"/>
    <property type="match status" value="1"/>
</dbReference>
<dbReference type="Pfam" id="PF02623">
    <property type="entry name" value="FliW"/>
    <property type="match status" value="1"/>
</dbReference>
<reference evidence="6" key="1">
    <citation type="journal article" date="2015" name="Genome Announc.">
        <title>Draft Genome Sequence of an Anaerobic Ammonium-Oxidizing Bacterium, "Candidatus Brocadia sinica".</title>
        <authorList>
            <person name="Oshiki M."/>
            <person name="Shinyako-Hata K."/>
            <person name="Satoh H."/>
            <person name="Okabe S."/>
        </authorList>
    </citation>
    <scope>NUCLEOTIDE SEQUENCE [LARGE SCALE GENOMIC DNA]</scope>
    <source>
        <strain evidence="6">JPN1</strain>
    </source>
</reference>
<comment type="function">
    <text evidence="4">Acts as an anti-CsrA protein, binds CsrA and prevents it from repressing translation of its target genes, one of which is flagellin. Binds to flagellin and participates in the assembly of the flagellum.</text>
</comment>
<sequence length="155" mass="17624">MLKMEDKLLGNGNTLNLSTEKFGNLRIEKENIITFESGLLGFEDLKQFVIVDIEECLPFEWLVSVKDPLVAFPILNPMPFFIDYNPVKFIDDLSSLGIKNIKNVETFCTVTLGNSPSDVTINLKGPIIINMKNKKGKQFVVTEDYYSLHHPLIRT</sequence>
<keyword evidence="6" id="KW-1185">Reference proteome</keyword>
<dbReference type="Proteomes" id="UP000032309">
    <property type="component" value="Unassembled WGS sequence"/>
</dbReference>
<dbReference type="SUPFAM" id="SSF141457">
    <property type="entry name" value="BH3618-like"/>
    <property type="match status" value="1"/>
</dbReference>
<comment type="subunit">
    <text evidence="4">Interacts with translational regulator CsrA and flagellin(s).</text>
</comment>
<keyword evidence="2 4" id="KW-1005">Bacterial flagellum biogenesis</keyword>
<dbReference type="InterPro" id="IPR024046">
    <property type="entry name" value="Flagellar_assmbl_FliW_dom_sf"/>
</dbReference>
<evidence type="ECO:0000256" key="3">
    <source>
        <dbReference type="ARBA" id="ARBA00022845"/>
    </source>
</evidence>
<evidence type="ECO:0000313" key="5">
    <source>
        <dbReference type="EMBL" id="GAN35087.1"/>
    </source>
</evidence>
<evidence type="ECO:0000313" key="6">
    <source>
        <dbReference type="Proteomes" id="UP000032309"/>
    </source>
</evidence>
<dbReference type="EMBL" id="BAFN01000001">
    <property type="protein sequence ID" value="GAN35087.1"/>
    <property type="molecule type" value="Genomic_DNA"/>
</dbReference>
<evidence type="ECO:0000256" key="4">
    <source>
        <dbReference type="HAMAP-Rule" id="MF_01185"/>
    </source>
</evidence>
<dbReference type="RefSeq" id="WP_052565069.1">
    <property type="nucleotide sequence ID" value="NZ_BAFN01000001.1"/>
</dbReference>
<dbReference type="NCBIfam" id="NF009793">
    <property type="entry name" value="PRK13285.1-1"/>
    <property type="match status" value="1"/>
</dbReference>
<evidence type="ECO:0000256" key="1">
    <source>
        <dbReference type="ARBA" id="ARBA00022490"/>
    </source>
</evidence>
<dbReference type="InterPro" id="IPR003775">
    <property type="entry name" value="Flagellar_assembly_factor_FliW"/>
</dbReference>
<organism evidence="5 6">
    <name type="scientific">Candidatus Brocadia sinica JPN1</name>
    <dbReference type="NCBI Taxonomy" id="1197129"/>
    <lineage>
        <taxon>Bacteria</taxon>
        <taxon>Pseudomonadati</taxon>
        <taxon>Planctomycetota</taxon>
        <taxon>Candidatus Brocadiia</taxon>
        <taxon>Candidatus Brocadiales</taxon>
        <taxon>Candidatus Brocadiaceae</taxon>
        <taxon>Candidatus Brocadia</taxon>
    </lineage>
</organism>
<dbReference type="PANTHER" id="PTHR39190">
    <property type="entry name" value="FLAGELLAR ASSEMBLY FACTOR FLIW"/>
    <property type="match status" value="1"/>
</dbReference>
<dbReference type="PANTHER" id="PTHR39190:SF1">
    <property type="entry name" value="FLAGELLAR ASSEMBLY FACTOR FLIW"/>
    <property type="match status" value="1"/>
</dbReference>